<sequence>MKEFTRAQLKRKAKSAGGLHTARKTERSARRTKRPYLFRGRVRCGVCSRKMEASPRAHAMYYRCPARTLAPGSPALADHPPAVYLREDVIRDAVNGWIGQLFNPGHLDRTVSALLASQQAPGGQSEASEKARRRLADAETR</sequence>
<feature type="domain" description="Recombinase zinc beta ribbon" evidence="2">
    <location>
        <begin position="37"/>
        <end position="94"/>
    </location>
</feature>
<dbReference type="Proteomes" id="UP001597018">
    <property type="component" value="Unassembled WGS sequence"/>
</dbReference>
<dbReference type="EMBL" id="JBHTIW010000048">
    <property type="protein sequence ID" value="MFD0923933.1"/>
    <property type="molecule type" value="Genomic_DNA"/>
</dbReference>
<feature type="region of interest" description="Disordered" evidence="1">
    <location>
        <begin position="1"/>
        <end position="32"/>
    </location>
</feature>
<evidence type="ECO:0000259" key="2">
    <source>
        <dbReference type="Pfam" id="PF13408"/>
    </source>
</evidence>
<dbReference type="RefSeq" id="WP_380760494.1">
    <property type="nucleotide sequence ID" value="NZ_JBHTIW010000048.1"/>
</dbReference>
<comment type="caution">
    <text evidence="3">The sequence shown here is derived from an EMBL/GenBank/DDBJ whole genome shotgun (WGS) entry which is preliminary data.</text>
</comment>
<gene>
    <name evidence="3" type="ORF">ACFQ16_29655</name>
</gene>
<keyword evidence="4" id="KW-1185">Reference proteome</keyword>
<feature type="non-terminal residue" evidence="3">
    <location>
        <position position="141"/>
    </location>
</feature>
<evidence type="ECO:0000313" key="3">
    <source>
        <dbReference type="EMBL" id="MFD0923933.1"/>
    </source>
</evidence>
<dbReference type="Pfam" id="PF13408">
    <property type="entry name" value="Zn_ribbon_recom"/>
    <property type="match status" value="1"/>
</dbReference>
<feature type="compositionally biased region" description="Polar residues" evidence="1">
    <location>
        <begin position="117"/>
        <end position="126"/>
    </location>
</feature>
<reference evidence="4" key="1">
    <citation type="journal article" date="2019" name="Int. J. Syst. Evol. Microbiol.">
        <title>The Global Catalogue of Microorganisms (GCM) 10K type strain sequencing project: providing services to taxonomists for standard genome sequencing and annotation.</title>
        <authorList>
            <consortium name="The Broad Institute Genomics Platform"/>
            <consortium name="The Broad Institute Genome Sequencing Center for Infectious Disease"/>
            <person name="Wu L."/>
            <person name="Ma J."/>
        </authorList>
    </citation>
    <scope>NUCLEOTIDE SEQUENCE [LARGE SCALE GENOMIC DNA]</scope>
    <source>
        <strain evidence="4">CCUG 56401</strain>
    </source>
</reference>
<name>A0ABW3G104_9PSEU</name>
<feature type="region of interest" description="Disordered" evidence="1">
    <location>
        <begin position="117"/>
        <end position="141"/>
    </location>
</feature>
<feature type="compositionally biased region" description="Basic and acidic residues" evidence="1">
    <location>
        <begin position="127"/>
        <end position="141"/>
    </location>
</feature>
<evidence type="ECO:0000313" key="4">
    <source>
        <dbReference type="Proteomes" id="UP001597018"/>
    </source>
</evidence>
<dbReference type="InterPro" id="IPR025827">
    <property type="entry name" value="Zn_ribbon_recom_dom"/>
</dbReference>
<organism evidence="3 4">
    <name type="scientific">Saccharopolyspora rosea</name>
    <dbReference type="NCBI Taxonomy" id="524884"/>
    <lineage>
        <taxon>Bacteria</taxon>
        <taxon>Bacillati</taxon>
        <taxon>Actinomycetota</taxon>
        <taxon>Actinomycetes</taxon>
        <taxon>Pseudonocardiales</taxon>
        <taxon>Pseudonocardiaceae</taxon>
        <taxon>Saccharopolyspora</taxon>
    </lineage>
</organism>
<protein>
    <submittedName>
        <fullName evidence="3">Zinc ribbon domain-containing protein</fullName>
    </submittedName>
</protein>
<proteinExistence type="predicted"/>
<evidence type="ECO:0000256" key="1">
    <source>
        <dbReference type="SAM" id="MobiDB-lite"/>
    </source>
</evidence>
<accession>A0ABW3G104</accession>